<evidence type="ECO:0000313" key="2">
    <source>
        <dbReference type="EMBL" id="MDR8020300.1"/>
    </source>
</evidence>
<dbReference type="PANTHER" id="PTHR42839">
    <property type="entry name" value="ISOCHORISMATE SYNTHASE ENTC"/>
    <property type="match status" value="1"/>
</dbReference>
<dbReference type="EMBL" id="JAVKGR010000021">
    <property type="protein sequence ID" value="MDR8020300.1"/>
    <property type="molecule type" value="Genomic_DNA"/>
</dbReference>
<dbReference type="RefSeq" id="WP_310549280.1">
    <property type="nucleotide sequence ID" value="NZ_JAVKGR010000021.1"/>
</dbReference>
<dbReference type="PANTHER" id="PTHR42839:SF2">
    <property type="entry name" value="ISOCHORISMATE SYNTHASE ENTC"/>
    <property type="match status" value="1"/>
</dbReference>
<dbReference type="Gene3D" id="3.60.120.10">
    <property type="entry name" value="Anthranilate synthase"/>
    <property type="match status" value="1"/>
</dbReference>
<protein>
    <submittedName>
        <fullName evidence="2">Chorismate-binding protein</fullName>
    </submittedName>
</protein>
<comment type="caution">
    <text evidence="2">The sequence shown here is derived from an EMBL/GenBank/DDBJ whole genome shotgun (WGS) entry which is preliminary data.</text>
</comment>
<sequence>MDTPPLRAETREITCDAGVGLPDLLPQLQPTGAWLREGEGIVGLGVADSTMASGSQRFGDLAHWWERRRAQIHQVRDSPALDDVPGCGPTVFASVTFSSRSTAASLLTLPEVMIGEVAGHRWVTVISTDAAADPDQPLDVEATLTRYGLELTSGTLTLIDRPSEPATYRPAAASLPATTLTEGTHSPEHYLAAVAAGVDSIAERRLEKLVLARDALVTADQPLSTGTVLSRLARTYAGCWTYLAGDVLGATPEMLVTIRQEKLASRVLAGTVDRRVGTEEARGLLLEDPKQRTEHEIAVQSLLSQLAPVVEVISAQNPPRVLELPNVYHLSTDVTGRLARTADGDGRSTLPPALLVAERAHPTAAVCGTPTATAADLIPTLEELDRGPFTGPVGWIDAAGNADFGIALRGGVLEDEGRSIRLYAGCGIVEGSRPHEELEETWAKLRPMLSVLDVER</sequence>
<dbReference type="Proteomes" id="UP001251870">
    <property type="component" value="Unassembled WGS sequence"/>
</dbReference>
<reference evidence="2 3" key="1">
    <citation type="submission" date="2023-09" db="EMBL/GenBank/DDBJ databases">
        <title>Description of three actinobacteria isolated from air of manufacturing shop in a pharmaceutical factory.</title>
        <authorList>
            <person name="Zhang D.-F."/>
        </authorList>
    </citation>
    <scope>NUCLEOTIDE SEQUENCE [LARGE SCALE GENOMIC DNA]</scope>
    <source>
        <strain evidence="2 3">LY-0111</strain>
    </source>
</reference>
<evidence type="ECO:0000313" key="3">
    <source>
        <dbReference type="Proteomes" id="UP001251870"/>
    </source>
</evidence>
<dbReference type="SUPFAM" id="SSF56322">
    <property type="entry name" value="ADC synthase"/>
    <property type="match status" value="1"/>
</dbReference>
<proteinExistence type="predicted"/>
<keyword evidence="3" id="KW-1185">Reference proteome</keyword>
<accession>A0ABU2DUX3</accession>
<feature type="domain" description="Chorismate-utilising enzyme C-terminal" evidence="1">
    <location>
        <begin position="187"/>
        <end position="444"/>
    </location>
</feature>
<evidence type="ECO:0000259" key="1">
    <source>
        <dbReference type="Pfam" id="PF00425"/>
    </source>
</evidence>
<gene>
    <name evidence="2" type="ORF">RIL96_12085</name>
</gene>
<name>A0ABU2DUX3_9MICC</name>
<dbReference type="Pfam" id="PF00425">
    <property type="entry name" value="Chorismate_bind"/>
    <property type="match status" value="1"/>
</dbReference>
<dbReference type="InterPro" id="IPR015890">
    <property type="entry name" value="Chorismate_C"/>
</dbReference>
<organism evidence="2 3">
    <name type="scientific">Nesterenkonia aerolata</name>
    <dbReference type="NCBI Taxonomy" id="3074079"/>
    <lineage>
        <taxon>Bacteria</taxon>
        <taxon>Bacillati</taxon>
        <taxon>Actinomycetota</taxon>
        <taxon>Actinomycetes</taxon>
        <taxon>Micrococcales</taxon>
        <taxon>Micrococcaceae</taxon>
        <taxon>Nesterenkonia</taxon>
    </lineage>
</organism>
<dbReference type="InterPro" id="IPR005801">
    <property type="entry name" value="ADC_synthase"/>
</dbReference>